<dbReference type="eggNOG" id="ENOG50333MJ">
    <property type="taxonomic scope" value="Bacteria"/>
</dbReference>
<sequence length="148" mass="16722">MKKRVLLITGIVTIAIASIGGMSFAQESNGFRVGSNPLSMMRQSQTGERNNRGCQGDNNMIAIMRENGFEEMAGYMEDGNVEEMNQWMDNLSQEDYENMLEIMNENGYGPMSQMMESLGREGMIEMYQSMGSRSGSKFGRMGQMMRKF</sequence>
<organism evidence="1 2">
    <name type="scientific">Alkaliphilus metalliredigens (strain QYMF)</name>
    <dbReference type="NCBI Taxonomy" id="293826"/>
    <lineage>
        <taxon>Bacteria</taxon>
        <taxon>Bacillati</taxon>
        <taxon>Bacillota</taxon>
        <taxon>Clostridia</taxon>
        <taxon>Peptostreptococcales</taxon>
        <taxon>Natronincolaceae</taxon>
        <taxon>Alkaliphilus</taxon>
    </lineage>
</organism>
<dbReference type="EMBL" id="CP000724">
    <property type="protein sequence ID" value="ABR47307.1"/>
    <property type="molecule type" value="Genomic_DNA"/>
</dbReference>
<dbReference type="Proteomes" id="UP000001572">
    <property type="component" value="Chromosome"/>
</dbReference>
<evidence type="ECO:0000313" key="1">
    <source>
        <dbReference type="EMBL" id="ABR47307.1"/>
    </source>
</evidence>
<gene>
    <name evidence="1" type="ordered locus">Amet_1095</name>
</gene>
<dbReference type="HOGENOM" id="CLU_144603_0_0_9"/>
<name>A6TM89_ALKMQ</name>
<protein>
    <submittedName>
        <fullName evidence="1">Uncharacterized protein</fullName>
    </submittedName>
</protein>
<accession>A6TM89</accession>
<dbReference type="KEGG" id="amt:Amet_1095"/>
<reference evidence="2" key="1">
    <citation type="journal article" date="2016" name="Genome Announc.">
        <title>Complete genome sequence of Alkaliphilus metalliredigens strain QYMF, an alkaliphilic and metal-reducing bacterium isolated from borax-contaminated leachate ponds.</title>
        <authorList>
            <person name="Hwang C."/>
            <person name="Copeland A."/>
            <person name="Lucas S."/>
            <person name="Lapidus A."/>
            <person name="Barry K."/>
            <person name="Detter J.C."/>
            <person name="Glavina Del Rio T."/>
            <person name="Hammon N."/>
            <person name="Israni S."/>
            <person name="Dalin E."/>
            <person name="Tice H."/>
            <person name="Pitluck S."/>
            <person name="Chertkov O."/>
            <person name="Brettin T."/>
            <person name="Bruce D."/>
            <person name="Han C."/>
            <person name="Schmutz J."/>
            <person name="Larimer F."/>
            <person name="Land M.L."/>
            <person name="Hauser L."/>
            <person name="Kyrpides N."/>
            <person name="Mikhailova N."/>
            <person name="Ye Q."/>
            <person name="Zhou J."/>
            <person name="Richardson P."/>
            <person name="Fields M.W."/>
        </authorList>
    </citation>
    <scope>NUCLEOTIDE SEQUENCE [LARGE SCALE GENOMIC DNA]</scope>
    <source>
        <strain evidence="2">QYMF</strain>
    </source>
</reference>
<evidence type="ECO:0000313" key="2">
    <source>
        <dbReference type="Proteomes" id="UP000001572"/>
    </source>
</evidence>
<dbReference type="AlphaFoldDB" id="A6TM89"/>
<dbReference type="RefSeq" id="WP_012062349.1">
    <property type="nucleotide sequence ID" value="NC_009633.1"/>
</dbReference>
<dbReference type="OrthoDB" id="1931737at2"/>
<proteinExistence type="predicted"/>
<keyword evidence="2" id="KW-1185">Reference proteome</keyword>